<dbReference type="AlphaFoldDB" id="A0A0F9RP38"/>
<dbReference type="EMBL" id="LAZR01000768">
    <property type="protein sequence ID" value="KKN58270.1"/>
    <property type="molecule type" value="Genomic_DNA"/>
</dbReference>
<gene>
    <name evidence="1" type="ORF">LCGC14_0553500</name>
</gene>
<sequence length="135" mass="15221">MIAPVARAITQHYNKSTTLKDALAGGLFFQQAPQDVSFPYAVFYFIGASHEEIMDATFKNSIIDVDLQFNIFTDSQDGGASIASVSEILDNAYHWAEIHVDGYSRIKMQRQAIMPVLYVDEIWQVSITYELSFQS</sequence>
<organism evidence="1">
    <name type="scientific">marine sediment metagenome</name>
    <dbReference type="NCBI Taxonomy" id="412755"/>
    <lineage>
        <taxon>unclassified sequences</taxon>
        <taxon>metagenomes</taxon>
        <taxon>ecological metagenomes</taxon>
    </lineage>
</organism>
<dbReference type="InterPro" id="IPR021508">
    <property type="entry name" value="Gp17-like"/>
</dbReference>
<dbReference type="Pfam" id="PF11367">
    <property type="entry name" value="Tail_completion_gp17"/>
    <property type="match status" value="1"/>
</dbReference>
<reference evidence="1" key="1">
    <citation type="journal article" date="2015" name="Nature">
        <title>Complex archaea that bridge the gap between prokaryotes and eukaryotes.</title>
        <authorList>
            <person name="Spang A."/>
            <person name="Saw J.H."/>
            <person name="Jorgensen S.L."/>
            <person name="Zaremba-Niedzwiedzka K."/>
            <person name="Martijn J."/>
            <person name="Lind A.E."/>
            <person name="van Eijk R."/>
            <person name="Schleper C."/>
            <person name="Guy L."/>
            <person name="Ettema T.J."/>
        </authorList>
    </citation>
    <scope>NUCLEOTIDE SEQUENCE</scope>
</reference>
<accession>A0A0F9RP38</accession>
<name>A0A0F9RP38_9ZZZZ</name>
<protein>
    <submittedName>
        <fullName evidence="1">Uncharacterized protein</fullName>
    </submittedName>
</protein>
<comment type="caution">
    <text evidence="1">The sequence shown here is derived from an EMBL/GenBank/DDBJ whole genome shotgun (WGS) entry which is preliminary data.</text>
</comment>
<evidence type="ECO:0000313" key="1">
    <source>
        <dbReference type="EMBL" id="KKN58270.1"/>
    </source>
</evidence>
<proteinExistence type="predicted"/>